<evidence type="ECO:0000313" key="1">
    <source>
        <dbReference type="EMBL" id="KAK4883395.1"/>
    </source>
</evidence>
<proteinExistence type="predicted"/>
<evidence type="ECO:0000313" key="2">
    <source>
        <dbReference type="Proteomes" id="UP001353858"/>
    </source>
</evidence>
<dbReference type="Proteomes" id="UP001353858">
    <property type="component" value="Unassembled WGS sequence"/>
</dbReference>
<reference evidence="2" key="1">
    <citation type="submission" date="2023-01" db="EMBL/GenBank/DDBJ databases">
        <title>Key to firefly adult light organ development and bioluminescence: homeobox transcription factors regulate luciferase expression and transportation to peroxisome.</title>
        <authorList>
            <person name="Fu X."/>
        </authorList>
    </citation>
    <scope>NUCLEOTIDE SEQUENCE [LARGE SCALE GENOMIC DNA]</scope>
</reference>
<dbReference type="Gene3D" id="3.30.160.60">
    <property type="entry name" value="Classic Zinc Finger"/>
    <property type="match status" value="1"/>
</dbReference>
<dbReference type="AlphaFoldDB" id="A0AAN7SSA9"/>
<comment type="caution">
    <text evidence="1">The sequence shown here is derived from an EMBL/GenBank/DDBJ whole genome shotgun (WGS) entry which is preliminary data.</text>
</comment>
<organism evidence="1 2">
    <name type="scientific">Aquatica leii</name>
    <dbReference type="NCBI Taxonomy" id="1421715"/>
    <lineage>
        <taxon>Eukaryota</taxon>
        <taxon>Metazoa</taxon>
        <taxon>Ecdysozoa</taxon>
        <taxon>Arthropoda</taxon>
        <taxon>Hexapoda</taxon>
        <taxon>Insecta</taxon>
        <taxon>Pterygota</taxon>
        <taxon>Neoptera</taxon>
        <taxon>Endopterygota</taxon>
        <taxon>Coleoptera</taxon>
        <taxon>Polyphaga</taxon>
        <taxon>Elateriformia</taxon>
        <taxon>Elateroidea</taxon>
        <taxon>Lampyridae</taxon>
        <taxon>Luciolinae</taxon>
        <taxon>Aquatica</taxon>
    </lineage>
</organism>
<name>A0AAN7SSA9_9COLE</name>
<accession>A0AAN7SSA9</accession>
<keyword evidence="2" id="KW-1185">Reference proteome</keyword>
<dbReference type="EMBL" id="JARPUR010000002">
    <property type="protein sequence ID" value="KAK4883395.1"/>
    <property type="molecule type" value="Genomic_DNA"/>
</dbReference>
<protein>
    <recommendedName>
        <fullName evidence="3">C2H2-type domain-containing protein</fullName>
    </recommendedName>
</protein>
<gene>
    <name evidence="1" type="ORF">RN001_006714</name>
</gene>
<evidence type="ECO:0008006" key="3">
    <source>
        <dbReference type="Google" id="ProtNLM"/>
    </source>
</evidence>
<sequence length="411" mass="47015">MNSSSKQVTGRNTAQNPQICPQCEHQFTRSDNLKRHLKNSCKGVALNKVMKRKFENEAQSSSKKKSNDNKKEKVNIRCNECQEDVPKAHYRGHLRSNRHKINACRFIDDEGAKWYCDKCVVDFNDPIECKVAKLMKNVVEEFRQKIKETKDKIETELLWETQPSESEIIDQILRNLNPYFSERVSLHDVDTLDRLKELCRKVQDVKSRIDKYHPPPQKRSVLLEPDLAYVGLRCNEIQKELKTKENGEVVELIETQSCDKYLLDESDTSSCGTGHGDEKSVENLVESQPSNHSYDLRKEIKAPERLIEQERLSSVGNKLAIQCLQILDKLENKIKSLSWMSTLTHGAEQNLISLDDKTYVSLIAASRPPNGSPNLSDPFVCFSGIDDVRVLIKEHAAKASSPVQSRFFLIA</sequence>